<reference evidence="3" key="1">
    <citation type="submission" date="2011-12" db="EMBL/GenBank/DDBJ databases">
        <title>Complete genome sequence of Streptomyces cattleya strain DSM 46488.</title>
        <authorList>
            <person name="Ou H.-Y."/>
            <person name="Li P."/>
            <person name="Zhao C."/>
            <person name="O'Hagan D."/>
            <person name="Deng Z."/>
        </authorList>
    </citation>
    <scope>NUCLEOTIDE SEQUENCE [LARGE SCALE GENOMIC DNA]</scope>
    <source>
        <strain evidence="3">ATCC 35852 / DSM 46488 / JCM 4925 / NBRC 14057 / NRRL 8057</strain>
    </source>
</reference>
<dbReference type="OrthoDB" id="4171838at2"/>
<feature type="domain" description="Elongation factor G-binding protein C-terminal treble-clef zinc-finger" evidence="1">
    <location>
        <begin position="9"/>
        <end position="163"/>
    </location>
</feature>
<dbReference type="Proteomes" id="UP000007842">
    <property type="component" value="Chromosome"/>
</dbReference>
<dbReference type="AlphaFoldDB" id="F8JRP0"/>
<evidence type="ECO:0000259" key="1">
    <source>
        <dbReference type="Pfam" id="PF16571"/>
    </source>
</evidence>
<dbReference type="RefSeq" id="WP_014146259.1">
    <property type="nucleotide sequence ID" value="NC_016111.1"/>
</dbReference>
<organism evidence="2 3">
    <name type="scientific">Streptantibioticus cattleyicolor (strain ATCC 35852 / DSM 46488 / JCM 4925 / NBRC 14057 / NRRL 8057)</name>
    <name type="common">Streptomyces cattleya</name>
    <dbReference type="NCBI Taxonomy" id="1003195"/>
    <lineage>
        <taxon>Bacteria</taxon>
        <taxon>Bacillati</taxon>
        <taxon>Actinomycetota</taxon>
        <taxon>Actinomycetes</taxon>
        <taxon>Kitasatosporales</taxon>
        <taxon>Streptomycetaceae</taxon>
        <taxon>Streptantibioticus</taxon>
    </lineage>
</organism>
<dbReference type="KEGG" id="scy:SCATT_55580"/>
<evidence type="ECO:0000313" key="2">
    <source>
        <dbReference type="EMBL" id="AEW97929.1"/>
    </source>
</evidence>
<dbReference type="Pfam" id="PF16571">
    <property type="entry name" value="FBP_C"/>
    <property type="match status" value="1"/>
</dbReference>
<name>F8JRP0_STREN</name>
<dbReference type="EMBL" id="CP003219">
    <property type="protein sequence ID" value="AEW97929.1"/>
    <property type="molecule type" value="Genomic_DNA"/>
</dbReference>
<dbReference type="eggNOG" id="ENOG5031HHY">
    <property type="taxonomic scope" value="Bacteria"/>
</dbReference>
<evidence type="ECO:0000313" key="3">
    <source>
        <dbReference type="Proteomes" id="UP000007842"/>
    </source>
</evidence>
<dbReference type="InterPro" id="IPR032330">
    <property type="entry name" value="EF-G-binding_C"/>
</dbReference>
<keyword evidence="3" id="KW-1185">Reference proteome</keyword>
<gene>
    <name evidence="2" type="ordered locus">SCATT_55580</name>
</gene>
<proteinExistence type="predicted"/>
<sequence>MQPLSEDRIRTSFVNCSKGEAGRLPLPRDLAELPWADLDFLGWRDQGAPDRGYLVAERDGGLVGVTLRAPQNIRRSFTRTTVCSICVTGHPGSGVTLLTARRAGVAGREGNTVGAYFCADLACPLYVRGKRTSQLVGRADETLPLSERVARMTANLDAFLDKVLQG</sequence>
<dbReference type="KEGG" id="sct:SCAT_5557"/>
<dbReference type="STRING" id="1003195.SCATT_55580"/>
<dbReference type="HOGENOM" id="CLU_116295_0_0_11"/>
<dbReference type="PATRIC" id="fig|1003195.11.peg.6974"/>
<protein>
    <recommendedName>
        <fullName evidence="1">Elongation factor G-binding protein C-terminal treble-clef zinc-finger domain-containing protein</fullName>
    </recommendedName>
</protein>
<accession>G8X161</accession>
<accession>F8JRP0</accession>